<reference evidence="7" key="1">
    <citation type="submission" date="2022-08" db="EMBL/GenBank/DDBJ databases">
        <title>Chelativorans sichuanense sp. nov., a paraffin oil-degrading bacterium isolated from a mixture of oil-based drill cuttings and paddy soil.</title>
        <authorList>
            <person name="Yu J."/>
            <person name="Liu H."/>
            <person name="Chen Q."/>
        </authorList>
    </citation>
    <scope>NUCLEOTIDE SEQUENCE</scope>
    <source>
        <strain evidence="7">SCAU 2101</strain>
    </source>
</reference>
<dbReference type="PANTHER" id="PTHR10434:SF64">
    <property type="entry name" value="1-ACYL-SN-GLYCEROL-3-PHOSPHATE ACYLTRANSFERASE-RELATED"/>
    <property type="match status" value="1"/>
</dbReference>
<evidence type="ECO:0000256" key="4">
    <source>
        <dbReference type="ARBA" id="ARBA00023098"/>
    </source>
</evidence>
<evidence type="ECO:0000256" key="3">
    <source>
        <dbReference type="ARBA" id="ARBA00022679"/>
    </source>
</evidence>
<protein>
    <submittedName>
        <fullName evidence="7">1-acyl-sn-glycerol-3-phosphate acyltransferase</fullName>
    </submittedName>
</protein>
<dbReference type="SMART" id="SM00563">
    <property type="entry name" value="PlsC"/>
    <property type="match status" value="1"/>
</dbReference>
<dbReference type="EMBL" id="JAODNV010000022">
    <property type="protein sequence ID" value="MCT8991990.1"/>
    <property type="molecule type" value="Genomic_DNA"/>
</dbReference>
<comment type="caution">
    <text evidence="7">The sequence shown here is derived from an EMBL/GenBank/DDBJ whole genome shotgun (WGS) entry which is preliminary data.</text>
</comment>
<evidence type="ECO:0000313" key="8">
    <source>
        <dbReference type="Proteomes" id="UP001149009"/>
    </source>
</evidence>
<name>A0A9X2XAL0_9HYPH</name>
<dbReference type="AlphaFoldDB" id="A0A9X2XAL0"/>
<keyword evidence="3" id="KW-0808">Transferase</keyword>
<keyword evidence="2" id="KW-0444">Lipid biosynthesis</keyword>
<dbReference type="SUPFAM" id="SSF69593">
    <property type="entry name" value="Glycerol-3-phosphate (1)-acyltransferase"/>
    <property type="match status" value="1"/>
</dbReference>
<dbReference type="CDD" id="cd07989">
    <property type="entry name" value="LPLAT_AGPAT-like"/>
    <property type="match status" value="1"/>
</dbReference>
<dbReference type="GO" id="GO:0003841">
    <property type="term" value="F:1-acylglycerol-3-phosphate O-acyltransferase activity"/>
    <property type="evidence" value="ECO:0007669"/>
    <property type="project" value="TreeGrafter"/>
</dbReference>
<keyword evidence="4" id="KW-0443">Lipid metabolism</keyword>
<evidence type="ECO:0000259" key="6">
    <source>
        <dbReference type="SMART" id="SM00563"/>
    </source>
</evidence>
<sequence length="275" mass="30729">MNRALATIRLALKILLVAGYTLPLMAWQEIALRTGWWSDRRAPRLWHRLTLRVLGIRVHVQGALAAERPLLIASNHVSWIDILVLGSLADVHFIAKSEVRGWPVLGAFARLQRSVFIERERKQTAPGQARAIADRLANGDPMVLFAEGTTSDGSRVLPFKSTLFGAARMALEALEKPHVFVQPIAIAYLRRGGLPLDRRERGMIAWIGDTDFVPHLKMILRSGSIDVEVCFGTPIAFAAESDRKEVAKGAEALVRRMLVEALRQREYAREDSPVF</sequence>
<dbReference type="InterPro" id="IPR002123">
    <property type="entry name" value="Plipid/glycerol_acylTrfase"/>
</dbReference>
<dbReference type="GO" id="GO:0006654">
    <property type="term" value="P:phosphatidic acid biosynthetic process"/>
    <property type="evidence" value="ECO:0007669"/>
    <property type="project" value="TreeGrafter"/>
</dbReference>
<evidence type="ECO:0000256" key="1">
    <source>
        <dbReference type="ARBA" id="ARBA00005189"/>
    </source>
</evidence>
<feature type="domain" description="Phospholipid/glycerol acyltransferase" evidence="6">
    <location>
        <begin position="70"/>
        <end position="189"/>
    </location>
</feature>
<dbReference type="Proteomes" id="UP001149009">
    <property type="component" value="Unassembled WGS sequence"/>
</dbReference>
<dbReference type="RefSeq" id="WP_261516944.1">
    <property type="nucleotide sequence ID" value="NZ_JAODNV010000022.1"/>
</dbReference>
<keyword evidence="5 7" id="KW-0012">Acyltransferase</keyword>
<keyword evidence="8" id="KW-1185">Reference proteome</keyword>
<evidence type="ECO:0000313" key="7">
    <source>
        <dbReference type="EMBL" id="MCT8991990.1"/>
    </source>
</evidence>
<dbReference type="PANTHER" id="PTHR10434">
    <property type="entry name" value="1-ACYL-SN-GLYCEROL-3-PHOSPHATE ACYLTRANSFERASE"/>
    <property type="match status" value="1"/>
</dbReference>
<gene>
    <name evidence="7" type="ORF">NYR54_17135</name>
</gene>
<evidence type="ECO:0000256" key="2">
    <source>
        <dbReference type="ARBA" id="ARBA00022516"/>
    </source>
</evidence>
<comment type="pathway">
    <text evidence="1">Lipid metabolism.</text>
</comment>
<proteinExistence type="predicted"/>
<evidence type="ECO:0000256" key="5">
    <source>
        <dbReference type="ARBA" id="ARBA00023315"/>
    </source>
</evidence>
<organism evidence="7 8">
    <name type="scientific">Chelativorans petroleitrophicus</name>
    <dbReference type="NCBI Taxonomy" id="2975484"/>
    <lineage>
        <taxon>Bacteria</taxon>
        <taxon>Pseudomonadati</taxon>
        <taxon>Pseudomonadota</taxon>
        <taxon>Alphaproteobacteria</taxon>
        <taxon>Hyphomicrobiales</taxon>
        <taxon>Phyllobacteriaceae</taxon>
        <taxon>Chelativorans</taxon>
    </lineage>
</organism>
<accession>A0A9X2XAL0</accession>
<dbReference type="Pfam" id="PF01553">
    <property type="entry name" value="Acyltransferase"/>
    <property type="match status" value="1"/>
</dbReference>